<dbReference type="PANTHER" id="PTHR28160:SF1">
    <property type="entry name" value="LARGE RIBOSOMAL SUBUNIT PROTEIN ML57"/>
    <property type="match status" value="1"/>
</dbReference>
<dbReference type="InterPro" id="IPR040030">
    <property type="entry name" value="Ribosomal_mL57"/>
</dbReference>
<dbReference type="PROSITE" id="PS50142">
    <property type="entry name" value="RNASE_3_2"/>
    <property type="match status" value="1"/>
</dbReference>
<dbReference type="GeneID" id="27309997"/>
<dbReference type="AlphaFoldDB" id="A0A0D2AKR6"/>
<dbReference type="Proteomes" id="UP000053259">
    <property type="component" value="Unassembled WGS sequence"/>
</dbReference>
<dbReference type="STRING" id="253628.A0A0D2AKR6"/>
<dbReference type="GO" id="GO:0003735">
    <property type="term" value="F:structural constituent of ribosome"/>
    <property type="evidence" value="ECO:0007669"/>
    <property type="project" value="InterPro"/>
</dbReference>
<dbReference type="HOGENOM" id="CLU_057354_0_0_1"/>
<dbReference type="InterPro" id="IPR000999">
    <property type="entry name" value="RNase_III_dom"/>
</dbReference>
<dbReference type="GO" id="GO:0005762">
    <property type="term" value="C:mitochondrial large ribosomal subunit"/>
    <property type="evidence" value="ECO:0007669"/>
    <property type="project" value="InterPro"/>
</dbReference>
<dbReference type="GO" id="GO:0032543">
    <property type="term" value="P:mitochondrial translation"/>
    <property type="evidence" value="ECO:0007669"/>
    <property type="project" value="InterPro"/>
</dbReference>
<dbReference type="GO" id="GO:0004525">
    <property type="term" value="F:ribonuclease III activity"/>
    <property type="evidence" value="ECO:0007669"/>
    <property type="project" value="InterPro"/>
</dbReference>
<dbReference type="InParanoid" id="A0A0D2AKR6"/>
<feature type="domain" description="RNase III" evidence="1">
    <location>
        <begin position="195"/>
        <end position="254"/>
    </location>
</feature>
<name>A0A0D2AKR6_9PEZI</name>
<evidence type="ECO:0000313" key="3">
    <source>
        <dbReference type="Proteomes" id="UP000053259"/>
    </source>
</evidence>
<dbReference type="CDD" id="cd00593">
    <property type="entry name" value="RIBOc"/>
    <property type="match status" value="1"/>
</dbReference>
<dbReference type="FunFam" id="1.10.1520.10:FF:000018">
    <property type="entry name" value="RNase III domain protein"/>
    <property type="match status" value="1"/>
</dbReference>
<dbReference type="OrthoDB" id="2281895at2759"/>
<dbReference type="EMBL" id="KN847533">
    <property type="protein sequence ID" value="KIW07155.1"/>
    <property type="molecule type" value="Genomic_DNA"/>
</dbReference>
<dbReference type="Pfam" id="PF14622">
    <property type="entry name" value="Ribonucleas_3_3"/>
    <property type="match status" value="1"/>
</dbReference>
<reference evidence="2 3" key="1">
    <citation type="submission" date="2015-01" db="EMBL/GenBank/DDBJ databases">
        <title>The Genome Sequence of Ochroconis gallopava CBS43764.</title>
        <authorList>
            <consortium name="The Broad Institute Genomics Platform"/>
            <person name="Cuomo C."/>
            <person name="de Hoog S."/>
            <person name="Gorbushina A."/>
            <person name="Stielow B."/>
            <person name="Teixiera M."/>
            <person name="Abouelleil A."/>
            <person name="Chapman S.B."/>
            <person name="Priest M."/>
            <person name="Young S.K."/>
            <person name="Wortman J."/>
            <person name="Nusbaum C."/>
            <person name="Birren B."/>
        </authorList>
    </citation>
    <scope>NUCLEOTIDE SEQUENCE [LARGE SCALE GENOMIC DNA]</scope>
    <source>
        <strain evidence="2 3">CBS 43764</strain>
    </source>
</reference>
<dbReference type="PANTHER" id="PTHR28160">
    <property type="entry name" value="54S RIBOSOMAL PROTEIN L15, MITOCHONDRIAL"/>
    <property type="match status" value="1"/>
</dbReference>
<dbReference type="FunCoup" id="A0A0D2AKR6">
    <property type="interactions" value="137"/>
</dbReference>
<dbReference type="RefSeq" id="XP_016217024.1">
    <property type="nucleotide sequence ID" value="XM_016355008.1"/>
</dbReference>
<keyword evidence="3" id="KW-1185">Reference proteome</keyword>
<organism evidence="2 3">
    <name type="scientific">Verruconis gallopava</name>
    <dbReference type="NCBI Taxonomy" id="253628"/>
    <lineage>
        <taxon>Eukaryota</taxon>
        <taxon>Fungi</taxon>
        <taxon>Dikarya</taxon>
        <taxon>Ascomycota</taxon>
        <taxon>Pezizomycotina</taxon>
        <taxon>Dothideomycetes</taxon>
        <taxon>Pleosporomycetidae</taxon>
        <taxon>Venturiales</taxon>
        <taxon>Sympoventuriaceae</taxon>
        <taxon>Verruconis</taxon>
    </lineage>
</organism>
<gene>
    <name evidence="2" type="ORF">PV09_02024</name>
</gene>
<sequence>MQASMATCSSARRLATTTSSPLRCIGSTKTWTQSANRTFVCSQCRHPSSRTFSTAPYVSQEADNDRAERPRWQQTPKGMQMPFKIRPRDKRNEWTCNEDPKKVADFYNRFLGEGGESVLSEETRWLAITHKSFDQGRRGFNDRLSYMGKRIVDLQTSLALVAKPRDPLSEQGPDAYGRYPFEHPLLEGLEHLSERQKSAVLSKNKLAQLGKEYGLQNVLRWRPKKVDNLSGSGLELVMAQAMYAVVGAVALERGGEMANKVTREKILAPLGLGQPERS</sequence>
<evidence type="ECO:0000259" key="1">
    <source>
        <dbReference type="PROSITE" id="PS50142"/>
    </source>
</evidence>
<protein>
    <recommendedName>
        <fullName evidence="1">RNase III domain-containing protein</fullName>
    </recommendedName>
</protein>
<accession>A0A0D2AKR6</accession>
<dbReference type="VEuPathDB" id="FungiDB:PV09_02024"/>
<evidence type="ECO:0000313" key="2">
    <source>
        <dbReference type="EMBL" id="KIW07155.1"/>
    </source>
</evidence>
<dbReference type="GO" id="GO:0006396">
    <property type="term" value="P:RNA processing"/>
    <property type="evidence" value="ECO:0007669"/>
    <property type="project" value="InterPro"/>
</dbReference>
<proteinExistence type="predicted"/>
<dbReference type="InterPro" id="IPR036389">
    <property type="entry name" value="RNase_III_sf"/>
</dbReference>
<dbReference type="Gene3D" id="1.10.1520.10">
    <property type="entry name" value="Ribonuclease III domain"/>
    <property type="match status" value="1"/>
</dbReference>
<dbReference type="SUPFAM" id="SSF69065">
    <property type="entry name" value="RNase III domain-like"/>
    <property type="match status" value="1"/>
</dbReference>